<dbReference type="AlphaFoldDB" id="A0A6A6PA86"/>
<keyword evidence="3" id="KW-1185">Reference proteome</keyword>
<evidence type="ECO:0000313" key="3">
    <source>
        <dbReference type="Proteomes" id="UP000799766"/>
    </source>
</evidence>
<dbReference type="EMBL" id="MU001672">
    <property type="protein sequence ID" value="KAF2460722.1"/>
    <property type="molecule type" value="Genomic_DNA"/>
</dbReference>
<dbReference type="Proteomes" id="UP000799766">
    <property type="component" value="Unassembled WGS sequence"/>
</dbReference>
<proteinExistence type="predicted"/>
<reference evidence="2" key="1">
    <citation type="journal article" date="2020" name="Stud. Mycol.">
        <title>101 Dothideomycetes genomes: a test case for predicting lifestyles and emergence of pathogens.</title>
        <authorList>
            <person name="Haridas S."/>
            <person name="Albert R."/>
            <person name="Binder M."/>
            <person name="Bloem J."/>
            <person name="Labutti K."/>
            <person name="Salamov A."/>
            <person name="Andreopoulos B."/>
            <person name="Baker S."/>
            <person name="Barry K."/>
            <person name="Bills G."/>
            <person name="Bluhm B."/>
            <person name="Cannon C."/>
            <person name="Castanera R."/>
            <person name="Culley D."/>
            <person name="Daum C."/>
            <person name="Ezra D."/>
            <person name="Gonzalez J."/>
            <person name="Henrissat B."/>
            <person name="Kuo A."/>
            <person name="Liang C."/>
            <person name="Lipzen A."/>
            <person name="Lutzoni F."/>
            <person name="Magnuson J."/>
            <person name="Mondo S."/>
            <person name="Nolan M."/>
            <person name="Ohm R."/>
            <person name="Pangilinan J."/>
            <person name="Park H.-J."/>
            <person name="Ramirez L."/>
            <person name="Alfaro M."/>
            <person name="Sun H."/>
            <person name="Tritt A."/>
            <person name="Yoshinaga Y."/>
            <person name="Zwiers L.-H."/>
            <person name="Turgeon B."/>
            <person name="Goodwin S."/>
            <person name="Spatafora J."/>
            <person name="Crous P."/>
            <person name="Grigoriev I."/>
        </authorList>
    </citation>
    <scope>NUCLEOTIDE SEQUENCE</scope>
    <source>
        <strain evidence="2">ATCC 16933</strain>
    </source>
</reference>
<feature type="region of interest" description="Disordered" evidence="1">
    <location>
        <begin position="30"/>
        <end position="65"/>
    </location>
</feature>
<feature type="compositionally biased region" description="Polar residues" evidence="1">
    <location>
        <begin position="35"/>
        <end position="58"/>
    </location>
</feature>
<gene>
    <name evidence="2" type="ORF">BDY21DRAFT_333202</name>
</gene>
<organism evidence="2 3">
    <name type="scientific">Lineolata rhizophorae</name>
    <dbReference type="NCBI Taxonomy" id="578093"/>
    <lineage>
        <taxon>Eukaryota</taxon>
        <taxon>Fungi</taxon>
        <taxon>Dikarya</taxon>
        <taxon>Ascomycota</taxon>
        <taxon>Pezizomycotina</taxon>
        <taxon>Dothideomycetes</taxon>
        <taxon>Dothideomycetes incertae sedis</taxon>
        <taxon>Lineolatales</taxon>
        <taxon>Lineolataceae</taxon>
        <taxon>Lineolata</taxon>
    </lineage>
</organism>
<name>A0A6A6PA86_9PEZI</name>
<evidence type="ECO:0000313" key="2">
    <source>
        <dbReference type="EMBL" id="KAF2460722.1"/>
    </source>
</evidence>
<protein>
    <submittedName>
        <fullName evidence="2">Uncharacterized protein</fullName>
    </submittedName>
</protein>
<accession>A0A6A6PA86</accession>
<evidence type="ECO:0000256" key="1">
    <source>
        <dbReference type="SAM" id="MobiDB-lite"/>
    </source>
</evidence>
<sequence>MPGPGAHQPRGWPDVINACFVIRPSAYPPFIHNVPRQSNSPTSRPINHPSTPPSTGASESCVAAE</sequence>